<evidence type="ECO:0000313" key="14">
    <source>
        <dbReference type="Proteomes" id="UP000612585"/>
    </source>
</evidence>
<evidence type="ECO:0000313" key="13">
    <source>
        <dbReference type="EMBL" id="GIJ63613.1"/>
    </source>
</evidence>
<keyword evidence="14" id="KW-1185">Reference proteome</keyword>
<keyword evidence="4" id="KW-0858">Xylan degradation</keyword>
<evidence type="ECO:0000256" key="5">
    <source>
        <dbReference type="ARBA" id="ARBA00022729"/>
    </source>
</evidence>
<feature type="domain" description="Ricin B lectin" evidence="12">
    <location>
        <begin position="328"/>
        <end position="455"/>
    </location>
</feature>
<protein>
    <recommendedName>
        <fullName evidence="12">Ricin B lectin domain-containing protein</fullName>
    </recommendedName>
</protein>
<evidence type="ECO:0000256" key="3">
    <source>
        <dbReference type="ARBA" id="ARBA00022525"/>
    </source>
</evidence>
<proteinExistence type="inferred from homology"/>
<evidence type="ECO:0000256" key="4">
    <source>
        <dbReference type="ARBA" id="ARBA00022651"/>
    </source>
</evidence>
<feature type="signal peptide" evidence="11">
    <location>
        <begin position="1"/>
        <end position="29"/>
    </location>
</feature>
<dbReference type="PROSITE" id="PS50231">
    <property type="entry name" value="RICIN_B_LECTIN"/>
    <property type="match status" value="1"/>
</dbReference>
<feature type="region of interest" description="Disordered" evidence="10">
    <location>
        <begin position="303"/>
        <end position="328"/>
    </location>
</feature>
<evidence type="ECO:0000256" key="2">
    <source>
        <dbReference type="ARBA" id="ARBA00010278"/>
    </source>
</evidence>
<name>A0A8J4E6Y5_9ACTN</name>
<accession>A0A8J4E6Y5</accession>
<comment type="function">
    <text evidence="9">Involved in degradation of plant cell walls. Hydrolyzes the feruloyl-arabinose ester bond in arabinoxylans, and the feruloyl-galactose ester bond in pectin. Active against paranitrophenyl-acetate, methyl ferulate and wheat arabinoxylan.</text>
</comment>
<keyword evidence="5 11" id="KW-0732">Signal</keyword>
<keyword evidence="8" id="KW-0624">Polysaccharide degradation</keyword>
<feature type="region of interest" description="Disordered" evidence="10">
    <location>
        <begin position="39"/>
        <end position="61"/>
    </location>
</feature>
<organism evidence="13 14">
    <name type="scientific">Virgisporangium aurantiacum</name>
    <dbReference type="NCBI Taxonomy" id="175570"/>
    <lineage>
        <taxon>Bacteria</taxon>
        <taxon>Bacillati</taxon>
        <taxon>Actinomycetota</taxon>
        <taxon>Actinomycetes</taxon>
        <taxon>Micromonosporales</taxon>
        <taxon>Micromonosporaceae</taxon>
        <taxon>Virgisporangium</taxon>
    </lineage>
</organism>
<comment type="subcellular location">
    <subcellularLocation>
        <location evidence="1">Secreted</location>
    </subcellularLocation>
</comment>
<evidence type="ECO:0000256" key="7">
    <source>
        <dbReference type="ARBA" id="ARBA00023277"/>
    </source>
</evidence>
<dbReference type="InterPro" id="IPR000772">
    <property type="entry name" value="Ricin_B_lectin"/>
</dbReference>
<dbReference type="CDD" id="cd23418">
    <property type="entry name" value="beta-trefoil_Ricin_XLN-like"/>
    <property type="match status" value="1"/>
</dbReference>
<dbReference type="InterPro" id="IPR035992">
    <property type="entry name" value="Ricin_B-like_lectins"/>
</dbReference>
<reference evidence="13" key="1">
    <citation type="submission" date="2021-01" db="EMBL/GenBank/DDBJ databases">
        <title>Whole genome shotgun sequence of Virgisporangium aurantiacum NBRC 16421.</title>
        <authorList>
            <person name="Komaki H."/>
            <person name="Tamura T."/>
        </authorList>
    </citation>
    <scope>NUCLEOTIDE SEQUENCE</scope>
    <source>
        <strain evidence="13">NBRC 16421</strain>
    </source>
</reference>
<dbReference type="PANTHER" id="PTHR38050">
    <property type="match status" value="1"/>
</dbReference>
<gene>
    <name evidence="13" type="ORF">Vau01_111290</name>
</gene>
<dbReference type="Gene3D" id="3.40.50.1820">
    <property type="entry name" value="alpha/beta hydrolase"/>
    <property type="match status" value="1"/>
</dbReference>
<evidence type="ECO:0000256" key="1">
    <source>
        <dbReference type="ARBA" id="ARBA00004613"/>
    </source>
</evidence>
<dbReference type="GO" id="GO:0008236">
    <property type="term" value="F:serine-type peptidase activity"/>
    <property type="evidence" value="ECO:0007669"/>
    <property type="project" value="InterPro"/>
</dbReference>
<sequence>MRSLRTTRVRPRWLALLGAATLLATGAMVATVVTGPSASAAPTAGCGKTPTLRNGSQTIQSGGQNRSFILRIPDGYSNTRPHRLIFAYHWLNGTMNDVASGGSSGAAWSYYGMQQQSNNSAILVAPQGISNGWANTNGQDLTFTDDMVRLIQNDLCVDTTQLFAMGFSYGGGMSYAVACARPTVFRAVVVYSGAQLSGCSGGSQPIGYFGIHGISDNVLNISSGRSLRDTFLRNNGCASQNAQEPAQGSGRHITTTYSCRAGYPVQWAAFDGGHGPAPVDGCSGCDDGSRTWTKAEAWRFISSFEGGTPPSSPPASGSSSSSQPPGQANVMITGIGSGRCVDVPGSASANGTQLQLWDCHGGANQRWTYTANRQLMTAGNKCLAANGQGTSNGTAAVIWDCNGQASQQWNLGTNGAITGVQSGLCLDAVGTGTANGTRIQLYSCHGGSNQQWSLRR</sequence>
<dbReference type="SUPFAM" id="SSF53474">
    <property type="entry name" value="alpha/beta-Hydrolases"/>
    <property type="match status" value="1"/>
</dbReference>
<evidence type="ECO:0000256" key="6">
    <source>
        <dbReference type="ARBA" id="ARBA00022801"/>
    </source>
</evidence>
<feature type="compositionally biased region" description="Low complexity" evidence="10">
    <location>
        <begin position="314"/>
        <end position="328"/>
    </location>
</feature>
<comment type="similarity">
    <text evidence="2">Belongs to the faeC family.</text>
</comment>
<dbReference type="InterPro" id="IPR029058">
    <property type="entry name" value="AB_hydrolase_fold"/>
</dbReference>
<feature type="compositionally biased region" description="Polar residues" evidence="10">
    <location>
        <begin position="51"/>
        <end position="61"/>
    </location>
</feature>
<evidence type="ECO:0000256" key="9">
    <source>
        <dbReference type="ARBA" id="ARBA00025250"/>
    </source>
</evidence>
<evidence type="ECO:0000256" key="10">
    <source>
        <dbReference type="SAM" id="MobiDB-lite"/>
    </source>
</evidence>
<dbReference type="Pfam" id="PF00652">
    <property type="entry name" value="Ricin_B_lectin"/>
    <property type="match status" value="1"/>
</dbReference>
<comment type="caution">
    <text evidence="13">The sequence shown here is derived from an EMBL/GenBank/DDBJ whole genome shotgun (WGS) entry which is preliminary data.</text>
</comment>
<dbReference type="SUPFAM" id="SSF50370">
    <property type="entry name" value="Ricin B-like lectins"/>
    <property type="match status" value="1"/>
</dbReference>
<evidence type="ECO:0000259" key="12">
    <source>
        <dbReference type="SMART" id="SM00458"/>
    </source>
</evidence>
<dbReference type="Proteomes" id="UP000612585">
    <property type="component" value="Unassembled WGS sequence"/>
</dbReference>
<keyword evidence="7" id="KW-0119">Carbohydrate metabolism</keyword>
<dbReference type="SMART" id="SM00458">
    <property type="entry name" value="RICIN"/>
    <property type="match status" value="1"/>
</dbReference>
<dbReference type="InterPro" id="IPR043595">
    <property type="entry name" value="FaeB/C/D"/>
</dbReference>
<dbReference type="EMBL" id="BOPG01000100">
    <property type="protein sequence ID" value="GIJ63613.1"/>
    <property type="molecule type" value="Genomic_DNA"/>
</dbReference>
<dbReference type="PANTHER" id="PTHR38050:SF1">
    <property type="entry name" value="FERULOYL ESTERASE C"/>
    <property type="match status" value="1"/>
</dbReference>
<dbReference type="GO" id="GO:0005576">
    <property type="term" value="C:extracellular region"/>
    <property type="evidence" value="ECO:0007669"/>
    <property type="project" value="UniProtKB-SubCell"/>
</dbReference>
<keyword evidence="6" id="KW-0378">Hydrolase</keyword>
<dbReference type="Pfam" id="PF00326">
    <property type="entry name" value="Peptidase_S9"/>
    <property type="match status" value="1"/>
</dbReference>
<dbReference type="AlphaFoldDB" id="A0A8J4E6Y5"/>
<dbReference type="InterPro" id="IPR001375">
    <property type="entry name" value="Peptidase_S9_cat"/>
</dbReference>
<dbReference type="GO" id="GO:0030600">
    <property type="term" value="F:feruloyl esterase activity"/>
    <property type="evidence" value="ECO:0007669"/>
    <property type="project" value="InterPro"/>
</dbReference>
<dbReference type="GO" id="GO:0045493">
    <property type="term" value="P:xylan catabolic process"/>
    <property type="evidence" value="ECO:0007669"/>
    <property type="project" value="UniProtKB-KW"/>
</dbReference>
<dbReference type="Gene3D" id="2.80.10.50">
    <property type="match status" value="2"/>
</dbReference>
<evidence type="ECO:0000256" key="11">
    <source>
        <dbReference type="SAM" id="SignalP"/>
    </source>
</evidence>
<evidence type="ECO:0000256" key="8">
    <source>
        <dbReference type="ARBA" id="ARBA00023326"/>
    </source>
</evidence>
<keyword evidence="3" id="KW-0964">Secreted</keyword>
<feature type="chain" id="PRO_5039644747" description="Ricin B lectin domain-containing protein" evidence="11">
    <location>
        <begin position="30"/>
        <end position="456"/>
    </location>
</feature>
<dbReference type="GO" id="GO:0006508">
    <property type="term" value="P:proteolysis"/>
    <property type="evidence" value="ECO:0007669"/>
    <property type="project" value="InterPro"/>
</dbReference>